<dbReference type="EMBL" id="HACG01022569">
    <property type="protein sequence ID" value="CEK69434.1"/>
    <property type="molecule type" value="Transcribed_RNA"/>
</dbReference>
<protein>
    <submittedName>
        <fullName evidence="1">Uncharacterized protein</fullName>
    </submittedName>
</protein>
<name>A0A0B6ZLF1_9EUPU</name>
<sequence length="55" mass="6479">FLNSRDSEHSWKEHDFCFSFCIFWAYFRAVISYSCETSMQSLLQAGFIPGKLFLS</sequence>
<proteinExistence type="predicted"/>
<dbReference type="AlphaFoldDB" id="A0A0B6ZLF1"/>
<reference evidence="1" key="1">
    <citation type="submission" date="2014-12" db="EMBL/GenBank/DDBJ databases">
        <title>Insight into the proteome of Arion vulgaris.</title>
        <authorList>
            <person name="Aradska J."/>
            <person name="Bulat T."/>
            <person name="Smidak R."/>
            <person name="Sarate P."/>
            <person name="Gangsoo J."/>
            <person name="Sialana F."/>
            <person name="Bilban M."/>
            <person name="Lubec G."/>
        </authorList>
    </citation>
    <scope>NUCLEOTIDE SEQUENCE</scope>
    <source>
        <tissue evidence="1">Skin</tissue>
    </source>
</reference>
<gene>
    <name evidence="1" type="primary">ORF70224</name>
</gene>
<organism evidence="1">
    <name type="scientific">Arion vulgaris</name>
    <dbReference type="NCBI Taxonomy" id="1028688"/>
    <lineage>
        <taxon>Eukaryota</taxon>
        <taxon>Metazoa</taxon>
        <taxon>Spiralia</taxon>
        <taxon>Lophotrochozoa</taxon>
        <taxon>Mollusca</taxon>
        <taxon>Gastropoda</taxon>
        <taxon>Heterobranchia</taxon>
        <taxon>Euthyneura</taxon>
        <taxon>Panpulmonata</taxon>
        <taxon>Eupulmonata</taxon>
        <taxon>Stylommatophora</taxon>
        <taxon>Helicina</taxon>
        <taxon>Arionoidea</taxon>
        <taxon>Arionidae</taxon>
        <taxon>Arion</taxon>
    </lineage>
</organism>
<feature type="non-terminal residue" evidence="1">
    <location>
        <position position="1"/>
    </location>
</feature>
<evidence type="ECO:0000313" key="1">
    <source>
        <dbReference type="EMBL" id="CEK69434.1"/>
    </source>
</evidence>
<accession>A0A0B6ZLF1</accession>